<protein>
    <recommendedName>
        <fullName evidence="7">D-amino-acid oxidase</fullName>
        <ecNumber evidence="6">1.4.3.3</ecNumber>
    </recommendedName>
</protein>
<dbReference type="RefSeq" id="WP_311602249.1">
    <property type="nucleotide sequence ID" value="NZ_JAVREM010000049.1"/>
</dbReference>
<dbReference type="PIRSF" id="PIRSF000189">
    <property type="entry name" value="D-aa_oxidase"/>
    <property type="match status" value="1"/>
</dbReference>
<evidence type="ECO:0000256" key="5">
    <source>
        <dbReference type="ARBA" id="ARBA00023002"/>
    </source>
</evidence>
<dbReference type="SUPFAM" id="SSF54373">
    <property type="entry name" value="FAD-linked reductases, C-terminal domain"/>
    <property type="match status" value="1"/>
</dbReference>
<feature type="domain" description="FAD dependent oxidoreductase" evidence="9">
    <location>
        <begin position="11"/>
        <end position="320"/>
    </location>
</feature>
<keyword evidence="11" id="KW-1185">Reference proteome</keyword>
<dbReference type="InterPro" id="IPR023209">
    <property type="entry name" value="DAO"/>
</dbReference>
<evidence type="ECO:0000256" key="3">
    <source>
        <dbReference type="ARBA" id="ARBA00022630"/>
    </source>
</evidence>
<comment type="catalytic activity">
    <reaction evidence="8">
        <text>a D-alpha-amino acid + O2 + H2O = a 2-oxocarboxylate + H2O2 + NH4(+)</text>
        <dbReference type="Rhea" id="RHEA:21816"/>
        <dbReference type="ChEBI" id="CHEBI:15377"/>
        <dbReference type="ChEBI" id="CHEBI:15379"/>
        <dbReference type="ChEBI" id="CHEBI:16240"/>
        <dbReference type="ChEBI" id="CHEBI:28938"/>
        <dbReference type="ChEBI" id="CHEBI:35179"/>
        <dbReference type="ChEBI" id="CHEBI:59871"/>
        <dbReference type="EC" id="1.4.3.3"/>
    </reaction>
    <physiologicalReaction direction="left-to-right" evidence="8">
        <dbReference type="Rhea" id="RHEA:21817"/>
    </physiologicalReaction>
</comment>
<comment type="caution">
    <text evidence="10">The sequence shown here is derived from an EMBL/GenBank/DDBJ whole genome shotgun (WGS) entry which is preliminary data.</text>
</comment>
<dbReference type="PANTHER" id="PTHR11530">
    <property type="entry name" value="D-AMINO ACID OXIDASE"/>
    <property type="match status" value="1"/>
</dbReference>
<dbReference type="Gene3D" id="3.40.50.720">
    <property type="entry name" value="NAD(P)-binding Rossmann-like Domain"/>
    <property type="match status" value="1"/>
</dbReference>
<keyword evidence="3" id="KW-0285">Flavoprotein</keyword>
<reference evidence="11" key="1">
    <citation type="submission" date="2023-07" db="EMBL/GenBank/DDBJ databases">
        <title>30 novel species of actinomycetes from the DSMZ collection.</title>
        <authorList>
            <person name="Nouioui I."/>
        </authorList>
    </citation>
    <scope>NUCLEOTIDE SEQUENCE [LARGE SCALE GENOMIC DNA]</scope>
    <source>
        <strain evidence="11">DSM 44918</strain>
    </source>
</reference>
<proteinExistence type="inferred from homology"/>
<comment type="cofactor">
    <cofactor evidence="1">
        <name>FAD</name>
        <dbReference type="ChEBI" id="CHEBI:57692"/>
    </cofactor>
</comment>
<evidence type="ECO:0000256" key="8">
    <source>
        <dbReference type="ARBA" id="ARBA00049547"/>
    </source>
</evidence>
<dbReference type="Pfam" id="PF01266">
    <property type="entry name" value="DAO"/>
    <property type="match status" value="1"/>
</dbReference>
<gene>
    <name evidence="10" type="ORF">RNC47_26550</name>
</gene>
<dbReference type="Proteomes" id="UP001183420">
    <property type="component" value="Unassembled WGS sequence"/>
</dbReference>
<dbReference type="GO" id="GO:0016491">
    <property type="term" value="F:oxidoreductase activity"/>
    <property type="evidence" value="ECO:0007669"/>
    <property type="project" value="UniProtKB-KW"/>
</dbReference>
<dbReference type="SUPFAM" id="SSF51971">
    <property type="entry name" value="Nucleotide-binding domain"/>
    <property type="match status" value="1"/>
</dbReference>
<dbReference type="EMBL" id="JAVREM010000049">
    <property type="protein sequence ID" value="MDT0321901.1"/>
    <property type="molecule type" value="Genomic_DNA"/>
</dbReference>
<keyword evidence="5 10" id="KW-0560">Oxidoreductase</keyword>
<dbReference type="PANTHER" id="PTHR11530:SF11">
    <property type="entry name" value="D-ASPARTATE OXIDASE"/>
    <property type="match status" value="1"/>
</dbReference>
<evidence type="ECO:0000256" key="2">
    <source>
        <dbReference type="ARBA" id="ARBA00006730"/>
    </source>
</evidence>
<organism evidence="10 11">
    <name type="scientific">Streptomyces millisiae</name>
    <dbReference type="NCBI Taxonomy" id="3075542"/>
    <lineage>
        <taxon>Bacteria</taxon>
        <taxon>Bacillati</taxon>
        <taxon>Actinomycetota</taxon>
        <taxon>Actinomycetes</taxon>
        <taxon>Kitasatosporales</taxon>
        <taxon>Streptomycetaceae</taxon>
        <taxon>Streptomyces</taxon>
    </lineage>
</organism>
<accession>A0ABU2LWE4</accession>
<dbReference type="EC" id="1.4.3.3" evidence="6"/>
<keyword evidence="4" id="KW-0274">FAD</keyword>
<evidence type="ECO:0000259" key="9">
    <source>
        <dbReference type="Pfam" id="PF01266"/>
    </source>
</evidence>
<evidence type="ECO:0000256" key="4">
    <source>
        <dbReference type="ARBA" id="ARBA00022827"/>
    </source>
</evidence>
<comment type="similarity">
    <text evidence="2">Belongs to the DAMOX/DASOX family.</text>
</comment>
<dbReference type="Gene3D" id="3.30.9.10">
    <property type="entry name" value="D-Amino Acid Oxidase, subunit A, domain 2"/>
    <property type="match status" value="1"/>
</dbReference>
<evidence type="ECO:0000313" key="11">
    <source>
        <dbReference type="Proteomes" id="UP001183420"/>
    </source>
</evidence>
<evidence type="ECO:0000256" key="1">
    <source>
        <dbReference type="ARBA" id="ARBA00001974"/>
    </source>
</evidence>
<evidence type="ECO:0000256" key="6">
    <source>
        <dbReference type="ARBA" id="ARBA00039101"/>
    </source>
</evidence>
<sequence length="324" mass="34392">MNEFGRRWGEVTVVGGGVIGLTTAVVLAESGHCVRVVTRDPVGQTTSAVAGALWEPYLAEPRQIVAEWAHRSYPTFAELTQDPRTGVRMVEGTTAHPRPGLTAPWWAAEHPNLVRLAAPGELPAGYASGWTARLPLVDMPLYLDYLTQRLVRAGGEIEIGPVASLTELDVPLIVNCTGLGAHDLVPDPTLRPVLGHLAIVNNTASVTRWFVEAGGGEETTYIFPQLGAGTVVLGGTAIADRWDTSPNPEVAARIIQRCARVIPALADAPLVDHRVGLRPTRPVVRLEREILPTGAVCVHSYGHGGCGVTVSWACAADTASLLAV</sequence>
<evidence type="ECO:0000256" key="7">
    <source>
        <dbReference type="ARBA" id="ARBA00039751"/>
    </source>
</evidence>
<evidence type="ECO:0000313" key="10">
    <source>
        <dbReference type="EMBL" id="MDT0321901.1"/>
    </source>
</evidence>
<name>A0ABU2LWE4_9ACTN</name>
<dbReference type="InterPro" id="IPR006076">
    <property type="entry name" value="FAD-dep_OxRdtase"/>
</dbReference>